<reference evidence="3" key="2">
    <citation type="submission" date="2023-06" db="EMBL/GenBank/DDBJ databases">
        <authorList>
            <consortium name="Lawrence Berkeley National Laboratory"/>
            <person name="Haridas S."/>
            <person name="Hensen N."/>
            <person name="Bonometti L."/>
            <person name="Westerberg I."/>
            <person name="Brannstrom I.O."/>
            <person name="Guillou S."/>
            <person name="Cros-Aarteil S."/>
            <person name="Calhoun S."/>
            <person name="Kuo A."/>
            <person name="Mondo S."/>
            <person name="Pangilinan J."/>
            <person name="Riley R."/>
            <person name="Labutti K."/>
            <person name="Andreopoulos B."/>
            <person name="Lipzen A."/>
            <person name="Chen C."/>
            <person name="Yanf M."/>
            <person name="Daum C."/>
            <person name="Ng V."/>
            <person name="Clum A."/>
            <person name="Steindorff A."/>
            <person name="Ohm R."/>
            <person name="Martin F."/>
            <person name="Silar P."/>
            <person name="Natvig D."/>
            <person name="Lalanne C."/>
            <person name="Gautier V."/>
            <person name="Ament-Velasquez S.L."/>
            <person name="Kruys A."/>
            <person name="Hutchinson M.I."/>
            <person name="Powell A.J."/>
            <person name="Barry K."/>
            <person name="Miller A.N."/>
            <person name="Grigoriev I.V."/>
            <person name="Debuchy R."/>
            <person name="Gladieux P."/>
            <person name="Thoren M.H."/>
            <person name="Johannesson H."/>
        </authorList>
    </citation>
    <scope>NUCLEOTIDE SEQUENCE</scope>
    <source>
        <strain evidence="3">CBS 955.72</strain>
    </source>
</reference>
<feature type="transmembrane region" description="Helical" evidence="2">
    <location>
        <begin position="273"/>
        <end position="293"/>
    </location>
</feature>
<accession>A0AAJ0HFU3</accession>
<evidence type="ECO:0000313" key="3">
    <source>
        <dbReference type="EMBL" id="KAK3350052.1"/>
    </source>
</evidence>
<evidence type="ECO:0000256" key="2">
    <source>
        <dbReference type="SAM" id="Phobius"/>
    </source>
</evidence>
<evidence type="ECO:0000256" key="1">
    <source>
        <dbReference type="SAM" id="MobiDB-lite"/>
    </source>
</evidence>
<protein>
    <submittedName>
        <fullName evidence="3">Uncharacterized protein</fullName>
    </submittedName>
</protein>
<keyword evidence="2" id="KW-0812">Transmembrane</keyword>
<proteinExistence type="predicted"/>
<name>A0AAJ0HFU3_9PEZI</name>
<feature type="transmembrane region" description="Helical" evidence="2">
    <location>
        <begin position="230"/>
        <end position="253"/>
    </location>
</feature>
<dbReference type="Pfam" id="PF10445">
    <property type="entry name" value="DUF2456"/>
    <property type="match status" value="1"/>
</dbReference>
<reference evidence="3" key="1">
    <citation type="journal article" date="2023" name="Mol. Phylogenet. Evol.">
        <title>Genome-scale phylogeny and comparative genomics of the fungal order Sordariales.</title>
        <authorList>
            <person name="Hensen N."/>
            <person name="Bonometti L."/>
            <person name="Westerberg I."/>
            <person name="Brannstrom I.O."/>
            <person name="Guillou S."/>
            <person name="Cros-Aarteil S."/>
            <person name="Calhoun S."/>
            <person name="Haridas S."/>
            <person name="Kuo A."/>
            <person name="Mondo S."/>
            <person name="Pangilinan J."/>
            <person name="Riley R."/>
            <person name="LaButti K."/>
            <person name="Andreopoulos B."/>
            <person name="Lipzen A."/>
            <person name="Chen C."/>
            <person name="Yan M."/>
            <person name="Daum C."/>
            <person name="Ng V."/>
            <person name="Clum A."/>
            <person name="Steindorff A."/>
            <person name="Ohm R.A."/>
            <person name="Martin F."/>
            <person name="Silar P."/>
            <person name="Natvig D.O."/>
            <person name="Lalanne C."/>
            <person name="Gautier V."/>
            <person name="Ament-Velasquez S.L."/>
            <person name="Kruys A."/>
            <person name="Hutchinson M.I."/>
            <person name="Powell A.J."/>
            <person name="Barry K."/>
            <person name="Miller A.N."/>
            <person name="Grigoriev I.V."/>
            <person name="Debuchy R."/>
            <person name="Gladieux P."/>
            <person name="Hiltunen Thoren M."/>
            <person name="Johannesson H."/>
        </authorList>
    </citation>
    <scope>NUCLEOTIDE SEQUENCE</scope>
    <source>
        <strain evidence="3">CBS 955.72</strain>
    </source>
</reference>
<comment type="caution">
    <text evidence="3">The sequence shown here is derived from an EMBL/GenBank/DDBJ whole genome shotgun (WGS) entry which is preliminary data.</text>
</comment>
<sequence length="399" mass="41942">MGWIRNPFSKAESESESESEPATPAPSAPGADPAPMTHHNADPESGDRPRRSTSSFWHHHVHEVQAPTKKLTGRQFFYIFIVDGLGAMALSGGINFAIAYAMYTTQDLTANPIRLWQLPNTLAGDAGLTTIIQSIITWLIELLIVQRDLKHGGVAAIGFIPKPTHPLLRWFFFLDQGQRPLSSPTPHLVAPSAATRPIPTNPDTTPAAACKPPGPVARFTTFLLSQALRALLVAVASFVLLWPPAVGILTAVGTRSGGDWVFEKTWAPQVFKLVYGGVLALLTTPPFAAFWLIRGGWAQMDAAVAEEGSEGEVVVGGGGVEVSGVNGAVDGGEESVSSPVEAATEAGTEVTGEQPRSVVYLPSEEQAAVGSEAGGEAGDEADEGEGSKDGPPKTATNVA</sequence>
<dbReference type="InterPro" id="IPR018852">
    <property type="entry name" value="DUF2456"/>
</dbReference>
<keyword evidence="2" id="KW-1133">Transmembrane helix</keyword>
<feature type="transmembrane region" description="Helical" evidence="2">
    <location>
        <begin position="76"/>
        <end position="102"/>
    </location>
</feature>
<keyword evidence="2" id="KW-0472">Membrane</keyword>
<feature type="transmembrane region" description="Helical" evidence="2">
    <location>
        <begin position="122"/>
        <end position="144"/>
    </location>
</feature>
<dbReference type="PANTHER" id="PTHR28297">
    <property type="entry name" value="FUNGAL PROTEIN"/>
    <property type="match status" value="1"/>
</dbReference>
<evidence type="ECO:0000313" key="4">
    <source>
        <dbReference type="Proteomes" id="UP001275084"/>
    </source>
</evidence>
<dbReference type="EMBL" id="JAUIQD010000005">
    <property type="protein sequence ID" value="KAK3350052.1"/>
    <property type="molecule type" value="Genomic_DNA"/>
</dbReference>
<gene>
    <name evidence="3" type="ORF">B0T25DRAFT_611148</name>
</gene>
<keyword evidence="4" id="KW-1185">Reference proteome</keyword>
<feature type="compositionally biased region" description="Basic and acidic residues" evidence="1">
    <location>
        <begin position="39"/>
        <end position="50"/>
    </location>
</feature>
<feature type="region of interest" description="Disordered" evidence="1">
    <location>
        <begin position="1"/>
        <end position="54"/>
    </location>
</feature>
<dbReference type="Proteomes" id="UP001275084">
    <property type="component" value="Unassembled WGS sequence"/>
</dbReference>
<organism evidence="3 4">
    <name type="scientific">Lasiosphaeria hispida</name>
    <dbReference type="NCBI Taxonomy" id="260671"/>
    <lineage>
        <taxon>Eukaryota</taxon>
        <taxon>Fungi</taxon>
        <taxon>Dikarya</taxon>
        <taxon>Ascomycota</taxon>
        <taxon>Pezizomycotina</taxon>
        <taxon>Sordariomycetes</taxon>
        <taxon>Sordariomycetidae</taxon>
        <taxon>Sordariales</taxon>
        <taxon>Lasiosphaeriaceae</taxon>
        <taxon>Lasiosphaeria</taxon>
    </lineage>
</organism>
<feature type="region of interest" description="Disordered" evidence="1">
    <location>
        <begin position="328"/>
        <end position="399"/>
    </location>
</feature>
<dbReference type="AlphaFoldDB" id="A0AAJ0HFU3"/>
<dbReference type="PANTHER" id="PTHR28297:SF1">
    <property type="entry name" value="FUNGAL PROTEIN"/>
    <property type="match status" value="1"/>
</dbReference>